<comment type="caution">
    <text evidence="3">The sequence shown here is derived from an EMBL/GenBank/DDBJ whole genome shotgun (WGS) entry which is preliminary data.</text>
</comment>
<keyword evidence="2" id="KW-0378">Hydrolase</keyword>
<dbReference type="RefSeq" id="WP_229739145.1">
    <property type="nucleotide sequence ID" value="NZ_BMGT01000002.1"/>
</dbReference>
<evidence type="ECO:0008006" key="5">
    <source>
        <dbReference type="Google" id="ProtNLM"/>
    </source>
</evidence>
<dbReference type="GO" id="GO:0000052">
    <property type="term" value="P:citrulline metabolic process"/>
    <property type="evidence" value="ECO:0007669"/>
    <property type="project" value="TreeGrafter"/>
</dbReference>
<sequence length="274" mass="30477">MCAPEWYDVNYVINPWMAGNLHQSSRDTAFAQWKTLHQHLQQIADVRLLHPRQGSPDMVFVGHTALVQHGVAAVSSFAHPQRQTEEPHLRRWFQDAGFLVWETPRETAFEGEGDVVFDAAGGRLWAAHGSRTCKQSHKHVADAWHTPVTSLHLVDPRFYHLDLCFAPLSGGELLYFPEAFDAASLAKIEAAFSADKRIVISEIEATQFACNVINVGKHILMGKVETDLAQRLRNLGYEVAELNLSEFIRGGGSAKSLVLRLSDMDVTHGSSVNA</sequence>
<dbReference type="GO" id="GO:0016403">
    <property type="term" value="F:dimethylargininase activity"/>
    <property type="evidence" value="ECO:0007669"/>
    <property type="project" value="TreeGrafter"/>
</dbReference>
<keyword evidence="4" id="KW-1185">Reference proteome</keyword>
<protein>
    <recommendedName>
        <fullName evidence="5">N-dimethylarginine dimethylaminohydrolase</fullName>
    </recommendedName>
</protein>
<dbReference type="EMBL" id="BMGT01000002">
    <property type="protein sequence ID" value="GGG71710.1"/>
    <property type="molecule type" value="Genomic_DNA"/>
</dbReference>
<name>A0A917H9C1_9BACT</name>
<proteinExistence type="inferred from homology"/>
<dbReference type="GO" id="GO:0006525">
    <property type="term" value="P:arginine metabolic process"/>
    <property type="evidence" value="ECO:0007669"/>
    <property type="project" value="TreeGrafter"/>
</dbReference>
<reference evidence="3" key="2">
    <citation type="submission" date="2020-09" db="EMBL/GenBank/DDBJ databases">
        <authorList>
            <person name="Sun Q."/>
            <person name="Zhou Y."/>
        </authorList>
    </citation>
    <scope>NUCLEOTIDE SEQUENCE</scope>
    <source>
        <strain evidence="3">CGMCC 1.12997</strain>
    </source>
</reference>
<dbReference type="PANTHER" id="PTHR12737">
    <property type="entry name" value="DIMETHYLARGININE DIMETHYLAMINOHYDROLASE"/>
    <property type="match status" value="1"/>
</dbReference>
<dbReference type="Pfam" id="PF19420">
    <property type="entry name" value="DDAH_eukar"/>
    <property type="match status" value="1"/>
</dbReference>
<dbReference type="InterPro" id="IPR033199">
    <property type="entry name" value="DDAH-like"/>
</dbReference>
<accession>A0A917H9C1</accession>
<gene>
    <name evidence="3" type="ORF">GCM10011585_12450</name>
</gene>
<evidence type="ECO:0000313" key="4">
    <source>
        <dbReference type="Proteomes" id="UP000647241"/>
    </source>
</evidence>
<dbReference type="GO" id="GO:0016597">
    <property type="term" value="F:amino acid binding"/>
    <property type="evidence" value="ECO:0007669"/>
    <property type="project" value="TreeGrafter"/>
</dbReference>
<dbReference type="Proteomes" id="UP000647241">
    <property type="component" value="Unassembled WGS sequence"/>
</dbReference>
<dbReference type="Gene3D" id="3.75.10.10">
    <property type="entry name" value="L-arginine/glycine Amidinotransferase, Chain A"/>
    <property type="match status" value="1"/>
</dbReference>
<evidence type="ECO:0000256" key="2">
    <source>
        <dbReference type="ARBA" id="ARBA00022801"/>
    </source>
</evidence>
<organism evidence="3 4">
    <name type="scientific">Edaphobacter dinghuensis</name>
    <dbReference type="NCBI Taxonomy" id="1560005"/>
    <lineage>
        <taxon>Bacteria</taxon>
        <taxon>Pseudomonadati</taxon>
        <taxon>Acidobacteriota</taxon>
        <taxon>Terriglobia</taxon>
        <taxon>Terriglobales</taxon>
        <taxon>Acidobacteriaceae</taxon>
        <taxon>Edaphobacter</taxon>
    </lineage>
</organism>
<dbReference type="GO" id="GO:0045429">
    <property type="term" value="P:positive regulation of nitric oxide biosynthetic process"/>
    <property type="evidence" value="ECO:0007669"/>
    <property type="project" value="TreeGrafter"/>
</dbReference>
<dbReference type="SUPFAM" id="SSF55909">
    <property type="entry name" value="Pentein"/>
    <property type="match status" value="1"/>
</dbReference>
<evidence type="ECO:0000313" key="3">
    <source>
        <dbReference type="EMBL" id="GGG71710.1"/>
    </source>
</evidence>
<comment type="similarity">
    <text evidence="1">Belongs to the DDAH family.</text>
</comment>
<reference evidence="3" key="1">
    <citation type="journal article" date="2014" name="Int. J. Syst. Evol. Microbiol.">
        <title>Complete genome sequence of Corynebacterium casei LMG S-19264T (=DSM 44701T), isolated from a smear-ripened cheese.</title>
        <authorList>
            <consortium name="US DOE Joint Genome Institute (JGI-PGF)"/>
            <person name="Walter F."/>
            <person name="Albersmeier A."/>
            <person name="Kalinowski J."/>
            <person name="Ruckert C."/>
        </authorList>
    </citation>
    <scope>NUCLEOTIDE SEQUENCE</scope>
    <source>
        <strain evidence="3">CGMCC 1.12997</strain>
    </source>
</reference>
<dbReference type="PANTHER" id="PTHR12737:SF9">
    <property type="entry name" value="DIMETHYLARGININASE"/>
    <property type="match status" value="1"/>
</dbReference>
<evidence type="ECO:0000256" key="1">
    <source>
        <dbReference type="ARBA" id="ARBA00008532"/>
    </source>
</evidence>
<dbReference type="AlphaFoldDB" id="A0A917H9C1"/>